<reference evidence="1 2" key="1">
    <citation type="journal article" date="2024" name="Chem. Sci.">
        <title>Discovery of megapolipeptins by genome mining of a Burkholderiales bacteria collection.</title>
        <authorList>
            <person name="Paulo B.S."/>
            <person name="Recchia M.J.J."/>
            <person name="Lee S."/>
            <person name="Fergusson C.H."/>
            <person name="Romanowski S.B."/>
            <person name="Hernandez A."/>
            <person name="Krull N."/>
            <person name="Liu D.Y."/>
            <person name="Cavanagh H."/>
            <person name="Bos A."/>
            <person name="Gray C.A."/>
            <person name="Murphy B.T."/>
            <person name="Linington R.G."/>
            <person name="Eustaquio A.S."/>
        </authorList>
    </citation>
    <scope>NUCLEOTIDE SEQUENCE [LARGE SCALE GENOMIC DNA]</scope>
    <source>
        <strain evidence="1 2">RL18-126-BIB-B</strain>
    </source>
</reference>
<evidence type="ECO:0000313" key="2">
    <source>
        <dbReference type="Proteomes" id="UP001629235"/>
    </source>
</evidence>
<organism evidence="1 2">
    <name type="scientific">Paraburkholderia rhynchosiae</name>
    <dbReference type="NCBI Taxonomy" id="487049"/>
    <lineage>
        <taxon>Bacteria</taxon>
        <taxon>Pseudomonadati</taxon>
        <taxon>Pseudomonadota</taxon>
        <taxon>Betaproteobacteria</taxon>
        <taxon>Burkholderiales</taxon>
        <taxon>Burkholderiaceae</taxon>
        <taxon>Paraburkholderia</taxon>
    </lineage>
</organism>
<dbReference type="Proteomes" id="UP001629235">
    <property type="component" value="Unassembled WGS sequence"/>
</dbReference>
<sequence>METSNGEATVREASGNVQQAAQDLLGNAVTQVGEQAQQLRGQARQLYADFTDVVQQATAERPFAALAIAAAVGFVLGALRSANRSRPD</sequence>
<proteinExistence type="predicted"/>
<accession>A0ACC7NK08</accession>
<comment type="caution">
    <text evidence="1">The sequence shown here is derived from an EMBL/GenBank/DDBJ whole genome shotgun (WGS) entry which is preliminary data.</text>
</comment>
<evidence type="ECO:0000313" key="1">
    <source>
        <dbReference type="EMBL" id="MFM0107464.1"/>
    </source>
</evidence>
<gene>
    <name evidence="1" type="ORF">PQR01_29350</name>
</gene>
<protein>
    <submittedName>
        <fullName evidence="1">CsbD family protein</fullName>
    </submittedName>
</protein>
<name>A0ACC7NK08_9BURK</name>
<keyword evidence="2" id="KW-1185">Reference proteome</keyword>
<dbReference type="EMBL" id="JAQQDW010000081">
    <property type="protein sequence ID" value="MFM0107464.1"/>
    <property type="molecule type" value="Genomic_DNA"/>
</dbReference>